<dbReference type="RefSeq" id="WP_262070016.1">
    <property type="nucleotide sequence ID" value="NZ_JAMXOC010000024.1"/>
</dbReference>
<dbReference type="InterPro" id="IPR029044">
    <property type="entry name" value="Nucleotide-diphossugar_trans"/>
</dbReference>
<dbReference type="Proteomes" id="UP001523565">
    <property type="component" value="Unassembled WGS sequence"/>
</dbReference>
<evidence type="ECO:0000259" key="1">
    <source>
        <dbReference type="Pfam" id="PF12804"/>
    </source>
</evidence>
<dbReference type="CDD" id="cd04182">
    <property type="entry name" value="GT_2_like_f"/>
    <property type="match status" value="1"/>
</dbReference>
<name>A0ABT1EN50_9FIRM</name>
<dbReference type="Gene3D" id="3.90.550.10">
    <property type="entry name" value="Spore Coat Polysaccharide Biosynthesis Protein SpsA, Chain A"/>
    <property type="match status" value="1"/>
</dbReference>
<organism evidence="2 3">
    <name type="scientific">Ohessyouella blattaphilus</name>
    <dbReference type="NCBI Taxonomy" id="2949333"/>
    <lineage>
        <taxon>Bacteria</taxon>
        <taxon>Bacillati</taxon>
        <taxon>Bacillota</taxon>
        <taxon>Clostridia</taxon>
        <taxon>Lachnospirales</taxon>
        <taxon>Lachnospiraceae</taxon>
        <taxon>Ohessyouella</taxon>
    </lineage>
</organism>
<feature type="domain" description="MobA-like NTP transferase" evidence="1">
    <location>
        <begin position="4"/>
        <end position="159"/>
    </location>
</feature>
<evidence type="ECO:0000313" key="2">
    <source>
        <dbReference type="EMBL" id="MCP1111136.1"/>
    </source>
</evidence>
<dbReference type="SUPFAM" id="SSF53448">
    <property type="entry name" value="Nucleotide-diphospho-sugar transferases"/>
    <property type="match status" value="1"/>
</dbReference>
<proteinExistence type="predicted"/>
<dbReference type="PANTHER" id="PTHR43777:SF1">
    <property type="entry name" value="MOLYBDENUM COFACTOR CYTIDYLYLTRANSFERASE"/>
    <property type="match status" value="1"/>
</dbReference>
<comment type="caution">
    <text evidence="2">The sequence shown here is derived from an EMBL/GenBank/DDBJ whole genome shotgun (WGS) entry which is preliminary data.</text>
</comment>
<dbReference type="PANTHER" id="PTHR43777">
    <property type="entry name" value="MOLYBDENUM COFACTOR CYTIDYLYLTRANSFERASE"/>
    <property type="match status" value="1"/>
</dbReference>
<dbReference type="InterPro" id="IPR025877">
    <property type="entry name" value="MobA-like_NTP_Trfase"/>
</dbReference>
<gene>
    <name evidence="2" type="ORF">NK118_12845</name>
</gene>
<evidence type="ECO:0000313" key="3">
    <source>
        <dbReference type="Proteomes" id="UP001523565"/>
    </source>
</evidence>
<dbReference type="EMBL" id="JAMZFV010000024">
    <property type="protein sequence ID" value="MCP1111136.1"/>
    <property type="molecule type" value="Genomic_DNA"/>
</dbReference>
<accession>A0ABT1EN50</accession>
<dbReference type="Pfam" id="PF12804">
    <property type="entry name" value="NTP_transf_3"/>
    <property type="match status" value="1"/>
</dbReference>
<sequence length="195" mass="21871">MVTAILLASGFSKRFADDKLLMDFSGKPVIEYTMEAISHADVSEKLLIQRDHTYTDLGNKYGFQSIKNTKAKLGQSQSLLLGVKHCPENQAMMFFVADQPLLTTGIINKLITTHRENPEQIILPVINGQDKNPVIFPAAFRPALLEVTGDQGGRSIIKAFPDKIKRVAFDDPLCFTDIDTYSDYQRLLSEKTYLD</sequence>
<reference evidence="2 3" key="1">
    <citation type="journal article" date="2022" name="Genome Biol. Evol.">
        <title>Host diet, physiology and behaviors set the stage for Lachnospiraceae cladogenesis.</title>
        <authorList>
            <person name="Vera-Ponce De Leon A."/>
            <person name="Schneider M."/>
            <person name="Jahnes B.C."/>
            <person name="Sadowski V."/>
            <person name="Camuy-Velez L.A."/>
            <person name="Duan J."/>
            <person name="Sabree Z.L."/>
        </authorList>
    </citation>
    <scope>NUCLEOTIDE SEQUENCE [LARGE SCALE GENOMIC DNA]</scope>
    <source>
        <strain evidence="2 3">PAL227</strain>
    </source>
</reference>
<keyword evidence="3" id="KW-1185">Reference proteome</keyword>
<protein>
    <submittedName>
        <fullName evidence="2">Nucleotidyltransferase family protein</fullName>
    </submittedName>
</protein>